<evidence type="ECO:0000313" key="3">
    <source>
        <dbReference type="EMBL" id="CAB0031412.1"/>
    </source>
</evidence>
<keyword evidence="2" id="KW-0472">Membrane</keyword>
<keyword evidence="2" id="KW-1133">Transmembrane helix</keyword>
<feature type="region of interest" description="Disordered" evidence="1">
    <location>
        <begin position="1"/>
        <end position="27"/>
    </location>
</feature>
<proteinExistence type="predicted"/>
<evidence type="ECO:0000256" key="2">
    <source>
        <dbReference type="SAM" id="Phobius"/>
    </source>
</evidence>
<sequence length="349" mass="37493">MSSCLRSTSWPQMPKDPLAVSSSTRLPTPPPPPLLLLLAVAVATTTSSNEMVTPPLVPVSSSSAAVVVRMTSSSTALMSSLTQKMAAAQPRLNIRTRSRPRAASSRCLSKIREPRPQYKGIERRKNFSKWTNVANSRAAVYNMRVYTCMKLCACALRCATRAPHHYQLKAAAVAEAMQLGSSSSPRAHAPRAPMQCQPRVPRGRRHRRRPRPRRLRYHAVAAAAAAAAATTMLWLLVSGPTTRGRRNSSNHPRSANTFACTSTAAAASLNAMVLTVAAAYTRTITIIAQAATIARRLSAATIAKIIILIQAAALRAIADSVSVVLVLLSTTWFGSQAAAIQTTAARFYI</sequence>
<reference evidence="3 4" key="1">
    <citation type="submission" date="2020-02" db="EMBL/GenBank/DDBJ databases">
        <authorList>
            <person name="Ferguson B K."/>
        </authorList>
    </citation>
    <scope>NUCLEOTIDE SEQUENCE [LARGE SCALE GENOMIC DNA]</scope>
</reference>
<dbReference type="EMBL" id="CADCXV010000645">
    <property type="protein sequence ID" value="CAB0031412.1"/>
    <property type="molecule type" value="Genomic_DNA"/>
</dbReference>
<keyword evidence="2" id="KW-0812">Transmembrane</keyword>
<accession>A0A6H5I152</accession>
<protein>
    <submittedName>
        <fullName evidence="3">Uncharacterized protein</fullName>
    </submittedName>
</protein>
<keyword evidence="4" id="KW-1185">Reference proteome</keyword>
<feature type="compositionally biased region" description="Polar residues" evidence="1">
    <location>
        <begin position="1"/>
        <end position="11"/>
    </location>
</feature>
<evidence type="ECO:0000313" key="4">
    <source>
        <dbReference type="Proteomes" id="UP000479190"/>
    </source>
</evidence>
<feature type="transmembrane region" description="Helical" evidence="2">
    <location>
        <begin position="256"/>
        <end position="281"/>
    </location>
</feature>
<feature type="compositionally biased region" description="Basic residues" evidence="1">
    <location>
        <begin position="201"/>
        <end position="212"/>
    </location>
</feature>
<evidence type="ECO:0000256" key="1">
    <source>
        <dbReference type="SAM" id="MobiDB-lite"/>
    </source>
</evidence>
<feature type="transmembrane region" description="Helical" evidence="2">
    <location>
        <begin position="215"/>
        <end position="236"/>
    </location>
</feature>
<feature type="compositionally biased region" description="Low complexity" evidence="1">
    <location>
        <begin position="182"/>
        <end position="193"/>
    </location>
</feature>
<feature type="transmembrane region" description="Helical" evidence="2">
    <location>
        <begin position="293"/>
        <end position="314"/>
    </location>
</feature>
<name>A0A6H5I152_9HYME</name>
<feature type="transmembrane region" description="Helical" evidence="2">
    <location>
        <begin position="320"/>
        <end position="340"/>
    </location>
</feature>
<dbReference type="AlphaFoldDB" id="A0A6H5I152"/>
<feature type="region of interest" description="Disordered" evidence="1">
    <location>
        <begin position="182"/>
        <end position="212"/>
    </location>
</feature>
<gene>
    <name evidence="3" type="ORF">TBRA_LOCUS3381</name>
</gene>
<dbReference type="Proteomes" id="UP000479190">
    <property type="component" value="Unassembled WGS sequence"/>
</dbReference>
<organism evidence="3 4">
    <name type="scientific">Trichogramma brassicae</name>
    <dbReference type="NCBI Taxonomy" id="86971"/>
    <lineage>
        <taxon>Eukaryota</taxon>
        <taxon>Metazoa</taxon>
        <taxon>Ecdysozoa</taxon>
        <taxon>Arthropoda</taxon>
        <taxon>Hexapoda</taxon>
        <taxon>Insecta</taxon>
        <taxon>Pterygota</taxon>
        <taxon>Neoptera</taxon>
        <taxon>Endopterygota</taxon>
        <taxon>Hymenoptera</taxon>
        <taxon>Apocrita</taxon>
        <taxon>Proctotrupomorpha</taxon>
        <taxon>Chalcidoidea</taxon>
        <taxon>Trichogrammatidae</taxon>
        <taxon>Trichogramma</taxon>
    </lineage>
</organism>